<dbReference type="Proteomes" id="UP000501107">
    <property type="component" value="Plasmid unnamed3"/>
</dbReference>
<dbReference type="EMBL" id="CP009334">
    <property type="protein sequence ID" value="AJG74153.1"/>
    <property type="molecule type" value="Genomic_DNA"/>
</dbReference>
<evidence type="ECO:0000313" key="5">
    <source>
        <dbReference type="Proteomes" id="UP000501107"/>
    </source>
</evidence>
<dbReference type="KEGG" id="btw:BF38_5859"/>
<accession>A0A0B5NPY6</accession>
<feature type="compositionally biased region" description="Low complexity" evidence="1">
    <location>
        <begin position="354"/>
        <end position="369"/>
    </location>
</feature>
<proteinExistence type="predicted"/>
<dbReference type="EMBL" id="CP053979">
    <property type="protein sequence ID" value="QKH22704.1"/>
    <property type="molecule type" value="Genomic_DNA"/>
</dbReference>
<sequence length="425" mass="49429">MRVMLESISNEDLYFALQKYGEKLADNKKDYSQVKAEEFERLQLLRPLPVLDERSLISEEVEEDYEIQLKASESIEHITLDSILPHEITSHIEGVFEKLNSNVNLDLVSEDEPIDYTKEEPPVAIIDEEEDEEIVDDEIIDDDVIEDDEIEDEELEDDELEDEDEEEIIEDDDEEELLDDDEDEEDLEEDFEEEEEEEFLEDEEDEEIIEEDEDDFEDEEELEDEEDDFEDEEELEEEEESYEPEPEPIIEEVKLVKPVITPPIVEKKEKVQAFEPVFKMDAPVIKKTEPVFKKDTPVVAPPKPELKKEEPVQSQFDVPNNPRPSRRANSNSLRMQSIEGSEEDFIKSIMNSQNSKVTPPSSNVNPSSPKVEEVKVENLPPDPISYLRLHPRSKENEVKKLYSPKVVDDYINSGIITRARGVLLI</sequence>
<evidence type="ECO:0000313" key="4">
    <source>
        <dbReference type="Proteomes" id="UP000031876"/>
    </source>
</evidence>
<keyword evidence="3" id="KW-0614">Plasmid</keyword>
<dbReference type="Proteomes" id="UP000031876">
    <property type="component" value="Plasmid 2"/>
</dbReference>
<protein>
    <submittedName>
        <fullName evidence="3">Uncharacterized protein</fullName>
    </submittedName>
</protein>
<feature type="region of interest" description="Disordered" evidence="1">
    <location>
        <begin position="112"/>
        <end position="254"/>
    </location>
</feature>
<evidence type="ECO:0000256" key="1">
    <source>
        <dbReference type="SAM" id="MobiDB-lite"/>
    </source>
</evidence>
<name>A0A0B5NPY6_BACTU</name>
<evidence type="ECO:0000313" key="3">
    <source>
        <dbReference type="EMBL" id="QKH22704.1"/>
    </source>
</evidence>
<evidence type="ECO:0000313" key="2">
    <source>
        <dbReference type="EMBL" id="AJG74153.1"/>
    </source>
</evidence>
<geneLocation type="plasmid" evidence="3 5">
    <name>unnamed3</name>
</geneLocation>
<reference evidence="3 5" key="2">
    <citation type="submission" date="2020-05" db="EMBL/GenBank/DDBJ databases">
        <title>FDA dAtabase for Regulatory Grade micrObial Sequences (FDA-ARGOS): Supporting development and validation of Infectious Disease Dx tests.</title>
        <authorList>
            <person name="Nelson B."/>
            <person name="Plummer A."/>
            <person name="Tallon L."/>
            <person name="Sadzewicz L."/>
            <person name="Zhao X."/>
            <person name="Vavikolanu K."/>
            <person name="Mehta A."/>
            <person name="Aluvathingal J."/>
            <person name="Nadendla S."/>
            <person name="Myers T."/>
            <person name="Yan Y."/>
            <person name="Sichtig H."/>
        </authorList>
    </citation>
    <scope>NUCLEOTIDE SEQUENCE [LARGE SCALE GENOMIC DNA]</scope>
    <source>
        <strain evidence="3 5">FDAARGOS_795</strain>
        <plasmid evidence="3 5">unnamed3</plasmid>
    </source>
</reference>
<feature type="region of interest" description="Disordered" evidence="1">
    <location>
        <begin position="295"/>
        <end position="384"/>
    </location>
</feature>
<feature type="compositionally biased region" description="Acidic residues" evidence="1">
    <location>
        <begin position="126"/>
        <end position="250"/>
    </location>
</feature>
<gene>
    <name evidence="2" type="ORF">BF38_5859</name>
    <name evidence="3" type="ORF">FOC89_01580</name>
</gene>
<geneLocation type="plasmid" evidence="2 4">
    <name>2</name>
</geneLocation>
<organism evidence="3 5">
    <name type="scientific">Bacillus thuringiensis</name>
    <dbReference type="NCBI Taxonomy" id="1428"/>
    <lineage>
        <taxon>Bacteria</taxon>
        <taxon>Bacillati</taxon>
        <taxon>Bacillota</taxon>
        <taxon>Bacilli</taxon>
        <taxon>Bacillales</taxon>
        <taxon>Bacillaceae</taxon>
        <taxon>Bacillus</taxon>
        <taxon>Bacillus cereus group</taxon>
    </lineage>
</organism>
<reference evidence="2 4" key="1">
    <citation type="journal article" date="2015" name="Genome Announc.">
        <title>Complete genome sequences for 35 biothreat assay-relevant bacillus species.</title>
        <authorList>
            <person name="Johnson S.L."/>
            <person name="Daligault H.E."/>
            <person name="Davenport K.W."/>
            <person name="Jaissle J."/>
            <person name="Frey K.G."/>
            <person name="Ladner J.T."/>
            <person name="Broomall S.M."/>
            <person name="Bishop-Lilly K.A."/>
            <person name="Bruce D.C."/>
            <person name="Gibbons H.S."/>
            <person name="Coyne S.R."/>
            <person name="Lo C.C."/>
            <person name="Meincke L."/>
            <person name="Munk A.C."/>
            <person name="Koroleva G.I."/>
            <person name="Rosenzweig C.N."/>
            <person name="Palacios G.F."/>
            <person name="Redden C.L."/>
            <person name="Minogue T.D."/>
            <person name="Chain P.S."/>
        </authorList>
    </citation>
    <scope>NUCLEOTIDE SEQUENCE [LARGE SCALE GENOMIC DNA]</scope>
    <source>
        <strain evidence="2 4">HD1011</strain>
        <plasmid evidence="2 4">2</plasmid>
    </source>
</reference>
<dbReference type="AlphaFoldDB" id="A0A0B5NPY6"/>